<evidence type="ECO:0000313" key="13">
    <source>
        <dbReference type="Proteomes" id="UP000076857"/>
    </source>
</evidence>
<comment type="cofactor">
    <cofactor evidence="1 8">
        <name>FAD</name>
        <dbReference type="ChEBI" id="CHEBI:57692"/>
    </cofactor>
</comment>
<dbReference type="Gene3D" id="1.10.540.10">
    <property type="entry name" value="Acyl-CoA dehydrogenase/oxidase, N-terminal domain"/>
    <property type="match status" value="1"/>
</dbReference>
<dbReference type="FunFam" id="1.20.140.10:FF:000001">
    <property type="entry name" value="Acyl-CoA dehydrogenase"/>
    <property type="match status" value="1"/>
</dbReference>
<dbReference type="Pfam" id="PF02771">
    <property type="entry name" value="Acyl-CoA_dh_N"/>
    <property type="match status" value="1"/>
</dbReference>
<gene>
    <name evidence="12" type="ORF">A3L25_015235</name>
</gene>
<evidence type="ECO:0000259" key="9">
    <source>
        <dbReference type="Pfam" id="PF00441"/>
    </source>
</evidence>
<sequence>MTPQLNRHPWMTDELEMFRQQVRRFAEARMMPQAEKWRSQGFIDRQIWRELGELGMMLPEIPEQYGGSGVSLAYQLVVVDELARAEMPMKHSVHSIVAHYLLTYGTEAQRQRWLPKLANGEWLTAIAMTEPGCGSDLKTLRTHAQRQGDHYVLNGSKTFITNGSTAQMIVVACKTDPSLGAKGVSLLAVEVDNPPPGFRVGRLLDKMGQKSADTCELFFDDVKVPVENLIGGVEGQGFAQMMSELPWERLIVAVAAAAVIERAVEQAVEYTRERKAFGQSIFDFQNTRFKLAECASIAHIVRSFVNDCTQRLLDGTLDPEASYMAKWWCSEQQCKVLDDCLQCYGGYGYMNEYPIARMYADARIQRIYGGTNELMKELIARKL</sequence>
<comment type="pathway">
    <text evidence="2">Amino-acid degradation; L-valine degradation.</text>
</comment>
<dbReference type="Pfam" id="PF02770">
    <property type="entry name" value="Acyl-CoA_dh_M"/>
    <property type="match status" value="1"/>
</dbReference>
<dbReference type="InterPro" id="IPR036250">
    <property type="entry name" value="AcylCo_DH-like_C"/>
</dbReference>
<dbReference type="Gene3D" id="1.20.140.10">
    <property type="entry name" value="Butyryl-CoA Dehydrogenase, subunit A, domain 3"/>
    <property type="match status" value="1"/>
</dbReference>
<evidence type="ECO:0000256" key="7">
    <source>
        <dbReference type="ARBA" id="ARBA00023002"/>
    </source>
</evidence>
<evidence type="ECO:0000256" key="6">
    <source>
        <dbReference type="ARBA" id="ARBA00022827"/>
    </source>
</evidence>
<dbReference type="PROSITE" id="PS00073">
    <property type="entry name" value="ACYL_COA_DH_2"/>
    <property type="match status" value="1"/>
</dbReference>
<name>A0AAP9N049_PSEPU</name>
<dbReference type="InterPro" id="IPR013786">
    <property type="entry name" value="AcylCoA_DH/ox_N"/>
</dbReference>
<dbReference type="PANTHER" id="PTHR43884:SF12">
    <property type="entry name" value="ISOVALERYL-COA DEHYDROGENASE, MITOCHONDRIAL-RELATED"/>
    <property type="match status" value="1"/>
</dbReference>
<accession>A0AAP9N049</accession>
<dbReference type="AlphaFoldDB" id="A0AAP9N049"/>
<dbReference type="SUPFAM" id="SSF56645">
    <property type="entry name" value="Acyl-CoA dehydrogenase NM domain-like"/>
    <property type="match status" value="1"/>
</dbReference>
<dbReference type="PANTHER" id="PTHR43884">
    <property type="entry name" value="ACYL-COA DEHYDROGENASE"/>
    <property type="match status" value="1"/>
</dbReference>
<reference evidence="12 13" key="1">
    <citation type="submission" date="2016-04" db="EMBL/GenBank/DDBJ databases">
        <authorList>
            <person name="Qiu J."/>
        </authorList>
    </citation>
    <scope>NUCLEOTIDE SEQUENCE [LARGE SCALE GENOMIC DNA]</scope>
    <source>
        <strain evidence="12 13">JQ581</strain>
    </source>
</reference>
<dbReference type="GO" id="GO:0009083">
    <property type="term" value="P:branched-chain amino acid catabolic process"/>
    <property type="evidence" value="ECO:0007669"/>
    <property type="project" value="UniProtKB-KW"/>
</dbReference>
<dbReference type="GO" id="GO:0050660">
    <property type="term" value="F:flavin adenine dinucleotide binding"/>
    <property type="evidence" value="ECO:0007669"/>
    <property type="project" value="InterPro"/>
</dbReference>
<evidence type="ECO:0000256" key="1">
    <source>
        <dbReference type="ARBA" id="ARBA00001974"/>
    </source>
</evidence>
<feature type="domain" description="Acyl-CoA oxidase/dehydrogenase middle" evidence="10">
    <location>
        <begin position="125"/>
        <end position="222"/>
    </location>
</feature>
<evidence type="ECO:0000259" key="10">
    <source>
        <dbReference type="Pfam" id="PF02770"/>
    </source>
</evidence>
<dbReference type="RefSeq" id="WP_063424378.1">
    <property type="nucleotide sequence ID" value="NZ_CP050951.1"/>
</dbReference>
<feature type="domain" description="Acyl-CoA dehydrogenase/oxidase C-terminal" evidence="9">
    <location>
        <begin position="235"/>
        <end position="383"/>
    </location>
</feature>
<dbReference type="InterPro" id="IPR006089">
    <property type="entry name" value="Acyl-CoA_DH_CS"/>
</dbReference>
<dbReference type="FunFam" id="1.10.540.10:FF:000026">
    <property type="entry name" value="Acyl-CoA dehydrogenase medium chain"/>
    <property type="match status" value="1"/>
</dbReference>
<reference evidence="12 13" key="2">
    <citation type="submission" date="2020-04" db="EMBL/GenBank/DDBJ databases">
        <title>Complete genome sequence of Pseudomonas putida strain JQ581.</title>
        <authorList>
            <person name="Mu Y."/>
        </authorList>
    </citation>
    <scope>NUCLEOTIDE SEQUENCE [LARGE SCALE GENOMIC DNA]</scope>
    <source>
        <strain evidence="12 13">JQ581</strain>
    </source>
</reference>
<dbReference type="InterPro" id="IPR006091">
    <property type="entry name" value="Acyl-CoA_Oxase/DH_mid-dom"/>
</dbReference>
<evidence type="ECO:0000313" key="12">
    <source>
        <dbReference type="EMBL" id="QJQ10704.1"/>
    </source>
</evidence>
<protein>
    <submittedName>
        <fullName evidence="12">Acyl-CoA dehydrogenase</fullName>
    </submittedName>
</protein>
<dbReference type="FunFam" id="2.40.110.10:FF:000001">
    <property type="entry name" value="Acyl-CoA dehydrogenase, mitochondrial"/>
    <property type="match status" value="1"/>
</dbReference>
<evidence type="ECO:0000259" key="11">
    <source>
        <dbReference type="Pfam" id="PF02771"/>
    </source>
</evidence>
<dbReference type="InterPro" id="IPR037069">
    <property type="entry name" value="AcylCoA_DH/ox_N_sf"/>
</dbReference>
<dbReference type="SUPFAM" id="SSF47203">
    <property type="entry name" value="Acyl-CoA dehydrogenase C-terminal domain-like"/>
    <property type="match status" value="1"/>
</dbReference>
<dbReference type="Pfam" id="PF00441">
    <property type="entry name" value="Acyl-CoA_dh_1"/>
    <property type="match status" value="1"/>
</dbReference>
<feature type="domain" description="Acyl-CoA dehydrogenase/oxidase N-terminal" evidence="11">
    <location>
        <begin position="12"/>
        <end position="121"/>
    </location>
</feature>
<keyword evidence="7 8" id="KW-0560">Oxidoreductase</keyword>
<comment type="similarity">
    <text evidence="3 8">Belongs to the acyl-CoA dehydrogenase family.</text>
</comment>
<keyword evidence="6 8" id="KW-0274">FAD</keyword>
<dbReference type="InterPro" id="IPR046373">
    <property type="entry name" value="Acyl-CoA_Oxase/DH_mid-dom_sf"/>
</dbReference>
<proteinExistence type="inferred from homology"/>
<organism evidence="12 13">
    <name type="scientific">Pseudomonas putida</name>
    <name type="common">Arthrobacter siderocapsulatus</name>
    <dbReference type="NCBI Taxonomy" id="303"/>
    <lineage>
        <taxon>Bacteria</taxon>
        <taxon>Pseudomonadati</taxon>
        <taxon>Pseudomonadota</taxon>
        <taxon>Gammaproteobacteria</taxon>
        <taxon>Pseudomonadales</taxon>
        <taxon>Pseudomonadaceae</taxon>
        <taxon>Pseudomonas</taxon>
    </lineage>
</organism>
<evidence type="ECO:0000256" key="5">
    <source>
        <dbReference type="ARBA" id="ARBA00022630"/>
    </source>
</evidence>
<evidence type="ECO:0000256" key="4">
    <source>
        <dbReference type="ARBA" id="ARBA00022456"/>
    </source>
</evidence>
<evidence type="ECO:0000256" key="3">
    <source>
        <dbReference type="ARBA" id="ARBA00009347"/>
    </source>
</evidence>
<evidence type="ECO:0000256" key="2">
    <source>
        <dbReference type="ARBA" id="ARBA00005109"/>
    </source>
</evidence>
<dbReference type="Proteomes" id="UP000076857">
    <property type="component" value="Chromosome"/>
</dbReference>
<dbReference type="EMBL" id="CP050951">
    <property type="protein sequence ID" value="QJQ10704.1"/>
    <property type="molecule type" value="Genomic_DNA"/>
</dbReference>
<evidence type="ECO:0000256" key="8">
    <source>
        <dbReference type="RuleBase" id="RU362125"/>
    </source>
</evidence>
<dbReference type="InterPro" id="IPR009100">
    <property type="entry name" value="AcylCoA_DH/oxidase_NM_dom_sf"/>
</dbReference>
<dbReference type="GO" id="GO:0003995">
    <property type="term" value="F:acyl-CoA dehydrogenase activity"/>
    <property type="evidence" value="ECO:0007669"/>
    <property type="project" value="InterPro"/>
</dbReference>
<dbReference type="Gene3D" id="2.40.110.10">
    <property type="entry name" value="Butyryl-CoA Dehydrogenase, subunit A, domain 2"/>
    <property type="match status" value="1"/>
</dbReference>
<keyword evidence="4" id="KW-0101">Branched-chain amino acid catabolism</keyword>
<keyword evidence="5 8" id="KW-0285">Flavoprotein</keyword>
<dbReference type="InterPro" id="IPR009075">
    <property type="entry name" value="AcylCo_DH/oxidase_C"/>
</dbReference>